<dbReference type="SUPFAM" id="SSF52467">
    <property type="entry name" value="DHS-like NAD/FAD-binding domain"/>
    <property type="match status" value="1"/>
</dbReference>
<dbReference type="Proteomes" id="UP000249610">
    <property type="component" value="Unassembled WGS sequence"/>
</dbReference>
<reference evidence="1 2" key="1">
    <citation type="submission" date="2018-06" db="EMBL/GenBank/DDBJ databases">
        <title>Genomic Encyclopedia of Archaeal and Bacterial Type Strains, Phase II (KMG-II): from individual species to whole genera.</title>
        <authorList>
            <person name="Goeker M."/>
        </authorList>
    </citation>
    <scope>NUCLEOTIDE SEQUENCE [LARGE SCALE GENOMIC DNA]</scope>
    <source>
        <strain evidence="1 2">DSM 23446</strain>
    </source>
</reference>
<sequence>MAMDQSEFIRKIIAKIDKCSWFLGAGFSVSANLPTANQIIWDLKKKYYCSEENQDIHDTDIQIQQIRKKIQEFCDSKGFPKEYDDREYSFYFDLLFGDNEEEQRQYLVEALNSGKITLSIGHRILASLMYAGISKVVYTTNFDKVLENAYSYISNKDLASYHLEGANACKGALNNDEFPLYAKVHGDFQYKKLANLAEHLVEADEEIRKCFLSSASRFGLIVAGYSGRDKSIMDLLNESLSATNAFPQGLYWTTLKNSKVHTKVLELIQSAKSKGIEADIVEVDNFDSLMTRLWRNLPSKPTQLVEKVERISERIVNIPIPKPSKNGQLIRFNSVPITDIPTECFKIEAEPKLDWEVVKDLRKLAKDKAILWIDENVYAWGNLDTIKSAIPGFKKIETTDIAIEISDLNNHKSLQSALEELICGSLCQREELLARKHTIIIGKEHFTSEKLKSLKSAVGQMGGYFPKVKVVNSVGLEESITPIWSYCLNVRIKQIDENYILILSPDIWISPQRTRRNYVDFLRQKRSGLKNDKLDQLLSAWIETIFIEVGNGNTVSLKPYLATGSNGSNNIRTTNRTSYSRKTK</sequence>
<proteinExistence type="predicted"/>
<dbReference type="Pfam" id="PF13289">
    <property type="entry name" value="SIR2_2"/>
    <property type="match status" value="1"/>
</dbReference>
<dbReference type="AlphaFoldDB" id="A0A327PNG1"/>
<dbReference type="RefSeq" id="WP_111610187.1">
    <property type="nucleotide sequence ID" value="NZ_QLLK01000002.1"/>
</dbReference>
<dbReference type="InterPro" id="IPR029035">
    <property type="entry name" value="DHS-like_NAD/FAD-binding_dom"/>
</dbReference>
<protein>
    <submittedName>
        <fullName evidence="1">SIR2-like protein</fullName>
    </submittedName>
</protein>
<dbReference type="EMBL" id="QLLK01000002">
    <property type="protein sequence ID" value="RAI93840.1"/>
    <property type="molecule type" value="Genomic_DNA"/>
</dbReference>
<accession>A0A327PNG1</accession>
<gene>
    <name evidence="1" type="ORF">LV83_00746</name>
</gene>
<evidence type="ECO:0000313" key="1">
    <source>
        <dbReference type="EMBL" id="RAI93840.1"/>
    </source>
</evidence>
<organism evidence="1 2">
    <name type="scientific">Algoriphagus yeomjeoni</name>
    <dbReference type="NCBI Taxonomy" id="291403"/>
    <lineage>
        <taxon>Bacteria</taxon>
        <taxon>Pseudomonadati</taxon>
        <taxon>Bacteroidota</taxon>
        <taxon>Cytophagia</taxon>
        <taxon>Cytophagales</taxon>
        <taxon>Cyclobacteriaceae</taxon>
        <taxon>Algoriphagus</taxon>
    </lineage>
</organism>
<evidence type="ECO:0000313" key="2">
    <source>
        <dbReference type="Proteomes" id="UP000249610"/>
    </source>
</evidence>
<comment type="caution">
    <text evidence="1">The sequence shown here is derived from an EMBL/GenBank/DDBJ whole genome shotgun (WGS) entry which is preliminary data.</text>
</comment>
<dbReference type="OrthoDB" id="530017at2"/>
<keyword evidence="2" id="KW-1185">Reference proteome</keyword>
<dbReference type="Gene3D" id="3.40.50.1220">
    <property type="entry name" value="TPP-binding domain"/>
    <property type="match status" value="1"/>
</dbReference>
<name>A0A327PNG1_9BACT</name>